<feature type="transmembrane region" description="Helical" evidence="8">
    <location>
        <begin position="864"/>
        <end position="885"/>
    </location>
</feature>
<reference evidence="11" key="1">
    <citation type="submission" date="2025-08" db="UniProtKB">
        <authorList>
            <consortium name="RefSeq"/>
        </authorList>
    </citation>
    <scope>IDENTIFICATION</scope>
    <source>
        <tissue evidence="11">Gonads</tissue>
    </source>
</reference>
<feature type="transmembrane region" description="Helical" evidence="8">
    <location>
        <begin position="573"/>
        <end position="589"/>
    </location>
</feature>
<dbReference type="Gene3D" id="1.20.1640.10">
    <property type="entry name" value="Multidrug efflux transporter AcrB transmembrane domain"/>
    <property type="match status" value="3"/>
</dbReference>
<feature type="transmembrane region" description="Helical" evidence="8">
    <location>
        <begin position="828"/>
        <end position="852"/>
    </location>
</feature>
<evidence type="ECO:0000259" key="9">
    <source>
        <dbReference type="PROSITE" id="PS50156"/>
    </source>
</evidence>
<keyword evidence="5 8" id="KW-1133">Transmembrane helix</keyword>
<dbReference type="InterPro" id="IPR003392">
    <property type="entry name" value="PTHD_SSD"/>
</dbReference>
<evidence type="ECO:0000256" key="1">
    <source>
        <dbReference type="ARBA" id="ARBA00004651"/>
    </source>
</evidence>
<comment type="similarity">
    <text evidence="2">Belongs to the patched family.</text>
</comment>
<dbReference type="InParanoid" id="A0A2R2MS18"/>
<feature type="transmembrane region" description="Helical" evidence="8">
    <location>
        <begin position="335"/>
        <end position="358"/>
    </location>
</feature>
<keyword evidence="3" id="KW-1003">Cell membrane</keyword>
<feature type="transmembrane region" description="Helical" evidence="8">
    <location>
        <begin position="897"/>
        <end position="920"/>
    </location>
</feature>
<dbReference type="RefSeq" id="XP_023933054.1">
    <property type="nucleotide sequence ID" value="XM_024077286.1"/>
</dbReference>
<feature type="transmembrane region" description="Helical" evidence="8">
    <location>
        <begin position="474"/>
        <end position="500"/>
    </location>
</feature>
<feature type="transmembrane region" description="Helical" evidence="8">
    <location>
        <begin position="774"/>
        <end position="793"/>
    </location>
</feature>
<dbReference type="SUPFAM" id="SSF82866">
    <property type="entry name" value="Multidrug efflux transporter AcrB transmembrane domain"/>
    <property type="match status" value="3"/>
</dbReference>
<evidence type="ECO:0000256" key="7">
    <source>
        <dbReference type="ARBA" id="ARBA00023180"/>
    </source>
</evidence>
<dbReference type="KEGG" id="lak:106160917"/>
<comment type="subcellular location">
    <subcellularLocation>
        <location evidence="1">Cell membrane</location>
        <topology evidence="1">Multi-pass membrane protein</topology>
    </subcellularLocation>
</comment>
<evidence type="ECO:0000256" key="8">
    <source>
        <dbReference type="SAM" id="Phobius"/>
    </source>
</evidence>
<feature type="domain" description="SSD" evidence="9">
    <location>
        <begin position="273"/>
        <end position="499"/>
    </location>
</feature>
<evidence type="ECO:0000313" key="10">
    <source>
        <dbReference type="Proteomes" id="UP000085678"/>
    </source>
</evidence>
<dbReference type="OMA" id="DNMFVML"/>
<dbReference type="PANTHER" id="PTHR10796:SF92">
    <property type="entry name" value="PATCHED-RELATED, ISOFORM A"/>
    <property type="match status" value="1"/>
</dbReference>
<feature type="transmembrane region" description="Helical" evidence="8">
    <location>
        <begin position="378"/>
        <end position="398"/>
    </location>
</feature>
<feature type="transmembrane region" description="Helical" evidence="8">
    <location>
        <begin position="446"/>
        <end position="468"/>
    </location>
</feature>
<evidence type="ECO:0000313" key="11">
    <source>
        <dbReference type="RefSeq" id="XP_023933054.1"/>
    </source>
</evidence>
<dbReference type="Pfam" id="PF02460">
    <property type="entry name" value="Patched"/>
    <property type="match status" value="1"/>
</dbReference>
<evidence type="ECO:0000256" key="6">
    <source>
        <dbReference type="ARBA" id="ARBA00023136"/>
    </source>
</evidence>
<keyword evidence="10" id="KW-1185">Reference proteome</keyword>
<dbReference type="Proteomes" id="UP000085678">
    <property type="component" value="Unplaced"/>
</dbReference>
<dbReference type="InterPro" id="IPR053958">
    <property type="entry name" value="HMGCR/SNAP/NPC1-like_SSD"/>
</dbReference>
<feature type="transmembrane region" description="Helical" evidence="8">
    <location>
        <begin position="404"/>
        <end position="425"/>
    </location>
</feature>
<feature type="transmembrane region" description="Helical" evidence="8">
    <location>
        <begin position="307"/>
        <end position="329"/>
    </location>
</feature>
<feature type="transmembrane region" description="Helical" evidence="8">
    <location>
        <begin position="274"/>
        <end position="295"/>
    </location>
</feature>
<name>A0A2R2MS18_LINAN</name>
<dbReference type="PANTHER" id="PTHR10796">
    <property type="entry name" value="PATCHED-RELATED"/>
    <property type="match status" value="1"/>
</dbReference>
<evidence type="ECO:0000256" key="5">
    <source>
        <dbReference type="ARBA" id="ARBA00022989"/>
    </source>
</evidence>
<dbReference type="OrthoDB" id="6510177at2759"/>
<dbReference type="InterPro" id="IPR000731">
    <property type="entry name" value="SSD"/>
</dbReference>
<evidence type="ECO:0000256" key="4">
    <source>
        <dbReference type="ARBA" id="ARBA00022692"/>
    </source>
</evidence>
<proteinExistence type="inferred from homology"/>
<evidence type="ECO:0000256" key="2">
    <source>
        <dbReference type="ARBA" id="ARBA00005585"/>
    </source>
</evidence>
<evidence type="ECO:0000256" key="3">
    <source>
        <dbReference type="ARBA" id="ARBA00022475"/>
    </source>
</evidence>
<dbReference type="FunCoup" id="A0A2R2MS18">
    <property type="interactions" value="1"/>
</dbReference>
<feature type="transmembrane region" description="Helical" evidence="8">
    <location>
        <begin position="800"/>
        <end position="822"/>
    </location>
</feature>
<keyword evidence="6 8" id="KW-0472">Membrane</keyword>
<feature type="transmembrane region" description="Helical" evidence="8">
    <location>
        <begin position="21"/>
        <end position="41"/>
    </location>
</feature>
<dbReference type="GO" id="GO:0005886">
    <property type="term" value="C:plasma membrane"/>
    <property type="evidence" value="ECO:0007669"/>
    <property type="project" value="UniProtKB-SubCell"/>
</dbReference>
<accession>A0A2R2MS18</accession>
<protein>
    <submittedName>
        <fullName evidence="11">Patched domain-containing protein 3</fullName>
    </submittedName>
</protein>
<sequence length="1037" mass="116688">MTRRWNCVERPLSRVFYRHGAFLARHPFFFFLVPLLLAIVLSTGMNHFTQVYDIEYLFTPENGRGKLERTTVEHLFPTNTTKNFNAHRLNREGRYSRLIITAKDDGDVLREDILRQVLEIDKTVNNISVDGYKFIDICGRWEDACAVTNPFLVALNYNASNIRGVSLSYPTYDMPIRVPIPNTPYLRTVFLPLFLGGSLGGADVDEEKKLQESKAIQLVYYLDETGNGSLADEWEQAFMHEFEELVTSDKFSDVNVAYFTSQTLQTELAKNREMVIPLFTITIAILVLFSVLSCLMSDWVRSKPWLGVLGVVTAALAIISSFGLLLHIGVEYNDIVAVTPFLILGIGVDNMFVMLASWRETDPRDSVEKRMAGTFSDAGVSITITAITDVVSFVVGSITFYPSVRIFCLYAGIGVDNMFVMLASWRETDPRDSVEKRMAGTFSDAGVSITITAITDVVSFVVGSITFYPSVRIFCLYAGVALVFHYCYQITFFGACMAWIGRREKANRHCITLCKVIPEADADHKSKAYRIFCAGGTPESVEIKKKKELNKHHIMIFFRDCAGPFLSKRPVKFVVIGIYLAYLAVALFGCTRVREGIELRNMPADDSYAVTFYELETEYFKKFGPKVAVVFDQKLNYLNSSDQELIQGVLEEFENDTDFFYKQEFECWLTDFLLFANESNIELTESNFIPTLENAFLKMPGKEKYKSDIVYNENRTEIIASRCFVQSTNTNDTVREKDMMMHSRAIADNSELNVTVYHPAFVYYDQYVTILPNMLQNVGIAWGSMMLVALFLIPDPVCSMWVALSVASIEVGVIGYMTLWGVNLDYMSMIYVIICIGFSVDFSAHIAYAYVTAKGKAKKRIRKALYVLGLPILQGALSTILGVLVLSQSSAYMFRTFFKIIFMVILFGAFHGLVIIPVVLSLCMRGKPKKPESTTYKQHDCTEEQWSELLERQKQNGGAGDITLTNLPPPSQPFLTRKSSTCPGDLNMAFNNNSIRSANQPQSKKLFVGGAGACVQVDWDEESGYSTSTLGSSGTDQ</sequence>
<keyword evidence="7" id="KW-0325">Glycoprotein</keyword>
<organism evidence="10 11">
    <name type="scientific">Lingula anatina</name>
    <name type="common">Brachiopod</name>
    <name type="synonym">Lingula unguis</name>
    <dbReference type="NCBI Taxonomy" id="7574"/>
    <lineage>
        <taxon>Eukaryota</taxon>
        <taxon>Metazoa</taxon>
        <taxon>Spiralia</taxon>
        <taxon>Lophotrochozoa</taxon>
        <taxon>Brachiopoda</taxon>
        <taxon>Linguliformea</taxon>
        <taxon>Lingulata</taxon>
        <taxon>Lingulida</taxon>
        <taxon>Linguloidea</taxon>
        <taxon>Lingulidae</taxon>
        <taxon>Lingula</taxon>
    </lineage>
</organism>
<keyword evidence="4 8" id="KW-0812">Transmembrane</keyword>
<dbReference type="GeneID" id="106160917"/>
<dbReference type="InterPro" id="IPR051697">
    <property type="entry name" value="Patched_domain-protein"/>
</dbReference>
<dbReference type="FunFam" id="1.20.1640.10:FF:000013">
    <property type="entry name" value="PaTched Related family"/>
    <property type="match status" value="1"/>
</dbReference>
<dbReference type="Pfam" id="PF12349">
    <property type="entry name" value="Sterol-sensing"/>
    <property type="match status" value="1"/>
</dbReference>
<dbReference type="AlphaFoldDB" id="A0A2R2MS18"/>
<gene>
    <name evidence="11" type="primary">LOC106160917</name>
</gene>
<dbReference type="PROSITE" id="PS50156">
    <property type="entry name" value="SSD"/>
    <property type="match status" value="1"/>
</dbReference>